<reference evidence="1" key="1">
    <citation type="submission" date="2020-11" db="EMBL/GenBank/DDBJ databases">
        <title>Complete genome sequence of a novel pathogenic Methylobacterium strain isolated from rice in Vietnam.</title>
        <authorList>
            <person name="Lai K."/>
            <person name="Okazaki S."/>
            <person name="Higashi K."/>
            <person name="Mori H."/>
            <person name="Toyoda A."/>
            <person name="Kurokawa K."/>
        </authorList>
    </citation>
    <scope>NUCLEOTIDE SEQUENCE</scope>
    <source>
        <strain evidence="1">VL1</strain>
    </source>
</reference>
<proteinExistence type="predicted"/>
<accession>A0A8H8WZL2</accession>
<dbReference type="AlphaFoldDB" id="A0A8H8WZL2"/>
<evidence type="ECO:0000313" key="1">
    <source>
        <dbReference type="EMBL" id="BCM87344.1"/>
    </source>
</evidence>
<organism evidence="1 2">
    <name type="scientific">Methylobacterium indicum</name>
    <dbReference type="NCBI Taxonomy" id="1775910"/>
    <lineage>
        <taxon>Bacteria</taxon>
        <taxon>Pseudomonadati</taxon>
        <taxon>Pseudomonadota</taxon>
        <taxon>Alphaproteobacteria</taxon>
        <taxon>Hyphomicrobiales</taxon>
        <taxon>Methylobacteriaceae</taxon>
        <taxon>Methylobacterium</taxon>
    </lineage>
</organism>
<dbReference type="RefSeq" id="WP_165602074.1">
    <property type="nucleotide sequence ID" value="NZ_AP024145.1"/>
</dbReference>
<sequence length="48" mass="5251">MTNPGDFREAVLALIVLGGSAFTVENYVRHRVWPRSDTKRADGDACTG</sequence>
<name>A0A8H8WZL2_9HYPH</name>
<evidence type="ECO:0000313" key="2">
    <source>
        <dbReference type="Proteomes" id="UP000663508"/>
    </source>
</evidence>
<dbReference type="Proteomes" id="UP000663508">
    <property type="component" value="Chromosome"/>
</dbReference>
<gene>
    <name evidence="1" type="ORF">mvi_58050</name>
</gene>
<protein>
    <submittedName>
        <fullName evidence="1">Uncharacterized protein</fullName>
    </submittedName>
</protein>
<dbReference type="EMBL" id="AP024145">
    <property type="protein sequence ID" value="BCM87344.1"/>
    <property type="molecule type" value="Genomic_DNA"/>
</dbReference>
<dbReference type="KEGG" id="mind:mvi_58050"/>